<name>A0A4V6I2T7_9HELI</name>
<gene>
    <name evidence="3" type="ORF">LS71_001225</name>
</gene>
<dbReference type="STRING" id="1677920.LS71_02525"/>
<feature type="signal peptide" evidence="1">
    <location>
        <begin position="1"/>
        <end position="22"/>
    </location>
</feature>
<evidence type="ECO:0000259" key="2">
    <source>
        <dbReference type="Pfam" id="PF11741"/>
    </source>
</evidence>
<keyword evidence="1" id="KW-0732">Signal</keyword>
<evidence type="ECO:0000313" key="3">
    <source>
        <dbReference type="EMBL" id="TLD97402.1"/>
    </source>
</evidence>
<keyword evidence="4" id="KW-1185">Reference proteome</keyword>
<organism evidence="3 4">
    <name type="scientific">Helicobacter jaachi</name>
    <dbReference type="NCBI Taxonomy" id="1677920"/>
    <lineage>
        <taxon>Bacteria</taxon>
        <taxon>Pseudomonadati</taxon>
        <taxon>Campylobacterota</taxon>
        <taxon>Epsilonproteobacteria</taxon>
        <taxon>Campylobacterales</taxon>
        <taxon>Helicobacteraceae</taxon>
        <taxon>Helicobacter</taxon>
    </lineage>
</organism>
<evidence type="ECO:0000256" key="1">
    <source>
        <dbReference type="SAM" id="SignalP"/>
    </source>
</evidence>
<comment type="caution">
    <text evidence="3">The sequence shown here is derived from an EMBL/GenBank/DDBJ whole genome shotgun (WGS) entry which is preliminary data.</text>
</comment>
<dbReference type="InterPro" id="IPR021731">
    <property type="entry name" value="AMIN_dom"/>
</dbReference>
<sequence>MKGTKAVKKLIYLWLCAGLLVARENPFQSVITPKAEEHKPPSLHQEPLSSIDFVLPSTARILKNVQITYQNLDGSIEQKTIQLDESIDWHYPLSILQKAQGAKYSAENRFKLGEFELVVNQSAIFIATRKKMLRDFVLPEPYRLVLDIEGVTNNEHQKITLNKKYFSDAEISTHEGFYRISIGLDGRYKHIITPQRDGFVITLE</sequence>
<accession>A0A4V6I2T7</accession>
<dbReference type="Pfam" id="PF11741">
    <property type="entry name" value="AMIN"/>
    <property type="match status" value="1"/>
</dbReference>
<protein>
    <submittedName>
        <fullName evidence="3">AMIN domain-containing protein</fullName>
    </submittedName>
</protein>
<dbReference type="AlphaFoldDB" id="A0A4V6I2T7"/>
<proteinExistence type="predicted"/>
<evidence type="ECO:0000313" key="4">
    <source>
        <dbReference type="Proteomes" id="UP000029733"/>
    </source>
</evidence>
<feature type="domain" description="AMIN" evidence="2">
    <location>
        <begin position="125"/>
        <end position="190"/>
    </location>
</feature>
<dbReference type="OrthoDB" id="5340273at2"/>
<dbReference type="Proteomes" id="UP000029733">
    <property type="component" value="Unassembled WGS sequence"/>
</dbReference>
<dbReference type="EMBL" id="JRPR02000001">
    <property type="protein sequence ID" value="TLD97402.1"/>
    <property type="molecule type" value="Genomic_DNA"/>
</dbReference>
<feature type="chain" id="PRO_5020656020" evidence="1">
    <location>
        <begin position="23"/>
        <end position="204"/>
    </location>
</feature>
<reference evidence="3 4" key="1">
    <citation type="journal article" date="2014" name="Genome Announc.">
        <title>Draft genome sequences of eight enterohepatic helicobacter species isolated from both laboratory and wild rodents.</title>
        <authorList>
            <person name="Sheh A."/>
            <person name="Shen Z."/>
            <person name="Fox J.G."/>
        </authorList>
    </citation>
    <scope>NUCLEOTIDE SEQUENCE [LARGE SCALE GENOMIC DNA]</scope>
    <source>
        <strain evidence="3 4">MIT 09-6949</strain>
    </source>
</reference>